<dbReference type="PANTHER" id="PTHR12203">
    <property type="entry name" value="KDEL LYS-ASP-GLU-LEU CONTAINING - RELATED"/>
    <property type="match status" value="1"/>
</dbReference>
<keyword evidence="1" id="KW-0472">Membrane</keyword>
<accession>A0A2S5BBJ0</accession>
<feature type="transmembrane region" description="Helical" evidence="1">
    <location>
        <begin position="86"/>
        <end position="104"/>
    </location>
</feature>
<dbReference type="InterPro" id="IPR051091">
    <property type="entry name" value="O-Glucosyltr/Glycosyltrsf_90"/>
</dbReference>
<protein>
    <recommendedName>
        <fullName evidence="2">Glycosyl transferase CAP10 domain-containing protein</fullName>
    </recommendedName>
</protein>
<keyword evidence="4" id="KW-1185">Reference proteome</keyword>
<evidence type="ECO:0000256" key="1">
    <source>
        <dbReference type="SAM" id="Phobius"/>
    </source>
</evidence>
<evidence type="ECO:0000313" key="4">
    <source>
        <dbReference type="Proteomes" id="UP000237144"/>
    </source>
</evidence>
<reference evidence="3 4" key="1">
    <citation type="journal article" date="2018" name="Front. Microbiol.">
        <title>Prospects for Fungal Bioremediation of Acidic Radioactive Waste Sites: Characterization and Genome Sequence of Rhodotorula taiwanensis MD1149.</title>
        <authorList>
            <person name="Tkavc R."/>
            <person name="Matrosova V.Y."/>
            <person name="Grichenko O.E."/>
            <person name="Gostincar C."/>
            <person name="Volpe R.P."/>
            <person name="Klimenkova P."/>
            <person name="Gaidamakova E.K."/>
            <person name="Zhou C.E."/>
            <person name="Stewart B.J."/>
            <person name="Lyman M.G."/>
            <person name="Malfatti S.A."/>
            <person name="Rubinfeld B."/>
            <person name="Courtot M."/>
            <person name="Singh J."/>
            <person name="Dalgard C.L."/>
            <person name="Hamilton T."/>
            <person name="Frey K.G."/>
            <person name="Gunde-Cimerman N."/>
            <person name="Dugan L."/>
            <person name="Daly M.J."/>
        </authorList>
    </citation>
    <scope>NUCLEOTIDE SEQUENCE [LARGE SCALE GENOMIC DNA]</scope>
    <source>
        <strain evidence="3 4">MD1149</strain>
    </source>
</reference>
<feature type="domain" description="Glycosyl transferase CAP10" evidence="2">
    <location>
        <begin position="412"/>
        <end position="658"/>
    </location>
</feature>
<dbReference type="SMART" id="SM00672">
    <property type="entry name" value="CAP10"/>
    <property type="match status" value="1"/>
</dbReference>
<dbReference type="EMBL" id="PJQD01000029">
    <property type="protein sequence ID" value="POY74091.1"/>
    <property type="molecule type" value="Genomic_DNA"/>
</dbReference>
<dbReference type="InterPro" id="IPR006598">
    <property type="entry name" value="CAP10"/>
</dbReference>
<proteinExistence type="predicted"/>
<dbReference type="PANTHER" id="PTHR12203:SF118">
    <property type="entry name" value="BETA-1,2-XYLOSYLTRANSFERASE 1"/>
    <property type="match status" value="1"/>
</dbReference>
<organism evidence="3 4">
    <name type="scientific">Rhodotorula taiwanensis</name>
    <dbReference type="NCBI Taxonomy" id="741276"/>
    <lineage>
        <taxon>Eukaryota</taxon>
        <taxon>Fungi</taxon>
        <taxon>Dikarya</taxon>
        <taxon>Basidiomycota</taxon>
        <taxon>Pucciniomycotina</taxon>
        <taxon>Microbotryomycetes</taxon>
        <taxon>Sporidiobolales</taxon>
        <taxon>Sporidiobolaceae</taxon>
        <taxon>Rhodotorula</taxon>
    </lineage>
</organism>
<dbReference type="AlphaFoldDB" id="A0A2S5BBJ0"/>
<comment type="caution">
    <text evidence="3">The sequence shown here is derived from an EMBL/GenBank/DDBJ whole genome shotgun (WGS) entry which is preliminary data.</text>
</comment>
<evidence type="ECO:0000259" key="2">
    <source>
        <dbReference type="SMART" id="SM00672"/>
    </source>
</evidence>
<dbReference type="Pfam" id="PF05686">
    <property type="entry name" value="Glyco_transf_90"/>
    <property type="match status" value="1"/>
</dbReference>
<keyword evidence="1" id="KW-0812">Transmembrane</keyword>
<sequence length="661" mass="75141">MTDSHRRRTSAVRISVGGLDEDELSALSPFSFVGTPKSTQPLFEKYHDDSAYSSKAPSPYLGAPPSPQLAWKAPPRKRATKSLLRLGRRLLALGVAGYLVYVLVGSGNASDSSSFTRLKRFMGRGAPIVRKELRTDHTYAYGTPLPNESGAYDEHPVHGLIREAKQEWAAKQARQSTSYYDAVREYQRRNGRDPPPGFKEWYRWAKEHNVQLIDEFDLINRQIEPFLALRPSTLRQRITENEDLNSWGANYGMIYIGDGELEIAGAKWRPPVPEGFVELMKPLAHLLPNVTVPLHLHDGAASAQSYTALEAYRQAAREGYWIEEEKIKVNGDITLSRNAWHCDPNSPYRRLIAGLGAQTPPPGPAFIRDHRRAMSYCVAPHNLELHGANAVGPNIGTLRPSFTLSSMEHQNELLWPSTIQYDLNPQNESSFREKANRLLWRGSPDGVAVDPNYNWRQSHRFRLLTLLNSGDGEPRTVRETRLDAAGKEYQVDTEHSLALLNARYSNVRATGVPVQCWTDLCEEVRRMLKFVPKLSLEEMADNRYVMDVDGNAYSARFRAHLASNQVPFKSTVFPEWYEGRIQAWVHYVPVRVDYSDLYNLLAFFDGGVDEERTGNHDDLAEEIATAGAEWASQNWRLEDMQAYVYRLLLEWARVMDPKREK</sequence>
<dbReference type="Proteomes" id="UP000237144">
    <property type="component" value="Unassembled WGS sequence"/>
</dbReference>
<dbReference type="OrthoDB" id="541052at2759"/>
<gene>
    <name evidence="3" type="ORF">BMF94_2903</name>
</gene>
<evidence type="ECO:0000313" key="3">
    <source>
        <dbReference type="EMBL" id="POY74091.1"/>
    </source>
</evidence>
<name>A0A2S5BBJ0_9BASI</name>
<keyword evidence="1" id="KW-1133">Transmembrane helix</keyword>